<evidence type="ECO:0000313" key="4">
    <source>
        <dbReference type="Proteomes" id="UP000575898"/>
    </source>
</evidence>
<name>A0A840MMX8_9PROT</name>
<dbReference type="Gene3D" id="3.40.50.1820">
    <property type="entry name" value="alpha/beta hydrolase"/>
    <property type="match status" value="2"/>
</dbReference>
<dbReference type="InterPro" id="IPR022742">
    <property type="entry name" value="Hydrolase_4"/>
</dbReference>
<comment type="caution">
    <text evidence="3">The sequence shown here is derived from an EMBL/GenBank/DDBJ whole genome shotgun (WGS) entry which is preliminary data.</text>
</comment>
<dbReference type="NCBIfam" id="TIGR03100">
    <property type="entry name" value="hydr1_PEP"/>
    <property type="match status" value="1"/>
</dbReference>
<proteinExistence type="predicted"/>
<evidence type="ECO:0000313" key="3">
    <source>
        <dbReference type="EMBL" id="MBB5018317.1"/>
    </source>
</evidence>
<gene>
    <name evidence="3" type="ORF">HNQ59_001605</name>
</gene>
<dbReference type="PANTHER" id="PTHR43265:SF1">
    <property type="entry name" value="ESTERASE ESTD"/>
    <property type="match status" value="1"/>
</dbReference>
<organism evidence="3 4">
    <name type="scientific">Chitinivorax tropicus</name>
    <dbReference type="NCBI Taxonomy" id="714531"/>
    <lineage>
        <taxon>Bacteria</taxon>
        <taxon>Pseudomonadati</taxon>
        <taxon>Pseudomonadota</taxon>
        <taxon>Betaproteobacteria</taxon>
        <taxon>Chitinivorax</taxon>
    </lineage>
</organism>
<dbReference type="Pfam" id="PF12146">
    <property type="entry name" value="Hydrolase_4"/>
    <property type="match status" value="1"/>
</dbReference>
<dbReference type="InterPro" id="IPR029058">
    <property type="entry name" value="AB_hydrolase_fold"/>
</dbReference>
<sequence>MYVHPFAEEMHKARRMAAEMARRFASNGWAVLCVDLGGCGDSAGDFGDASWAGWQADMQAAAQWLKARHGVPLTVWGLRLGALLAADLAMRDEACQRLLLWSPATNGEQFLIQFLRLKVANQMLAGNGDGAMSTTQLRQQLDAGQALEVAGYGLSPQLALPLASTKLADVQRAGLVVDWFEMQSAPDRPAPPVAEKLAQSWRDKGAVVRLHGVVGESFWNTQEITDVPALWDQTLHALEQSKNEAVAPVVMNDAGRGGSESARLSSRVVEQALTLSCQGESLPALLAASDQAGEVGVLIVVGGPQYRAGSHRQFTLLGRALAESGIPSLRFDYRGMGDATGPLHMFEQVTDDLRTAVDALFERQPGLRKVVIWGLCDAAAAALFYAWRDRRVSGLVLLNPWVRTEAGLAQAMVKHYYRQRLLSKDFWLKLFKGGVNVGGSIRELLQKISAARQVTAAAPTTHQPDIDASLPLPARMAEGLARFKGRVLFILSGDDLTAAEFREAVNASPHWQSLLRAANVQTKAFDEANHTFSRRAWRETVEQWTIDWIRE</sequence>
<keyword evidence="3" id="KW-0378">Hydrolase</keyword>
<dbReference type="EMBL" id="JACHHY010000008">
    <property type="protein sequence ID" value="MBB5018317.1"/>
    <property type="molecule type" value="Genomic_DNA"/>
</dbReference>
<dbReference type="Proteomes" id="UP000575898">
    <property type="component" value="Unassembled WGS sequence"/>
</dbReference>
<dbReference type="SUPFAM" id="SSF53474">
    <property type="entry name" value="alpha/beta-Hydrolases"/>
    <property type="match status" value="2"/>
</dbReference>
<feature type="domain" description="AB hydrolase-1" evidence="2">
    <location>
        <begin position="311"/>
        <end position="541"/>
    </location>
</feature>
<dbReference type="NCBIfam" id="TIGR03101">
    <property type="entry name" value="hydr2_PEP"/>
    <property type="match status" value="1"/>
</dbReference>
<dbReference type="InterPro" id="IPR017531">
    <property type="entry name" value="Hydrolase-1_PEP"/>
</dbReference>
<dbReference type="Pfam" id="PF12697">
    <property type="entry name" value="Abhydrolase_6"/>
    <property type="match status" value="1"/>
</dbReference>
<accession>A0A840MMX8</accession>
<keyword evidence="4" id="KW-1185">Reference proteome</keyword>
<reference evidence="3 4" key="1">
    <citation type="submission" date="2020-08" db="EMBL/GenBank/DDBJ databases">
        <title>Genomic Encyclopedia of Type Strains, Phase IV (KMG-IV): sequencing the most valuable type-strain genomes for metagenomic binning, comparative biology and taxonomic classification.</title>
        <authorList>
            <person name="Goeker M."/>
        </authorList>
    </citation>
    <scope>NUCLEOTIDE SEQUENCE [LARGE SCALE GENOMIC DNA]</scope>
    <source>
        <strain evidence="3 4">DSM 27165</strain>
    </source>
</reference>
<dbReference type="PANTHER" id="PTHR43265">
    <property type="entry name" value="ESTERASE ESTD"/>
    <property type="match status" value="1"/>
</dbReference>
<dbReference type="InterPro" id="IPR017532">
    <property type="entry name" value="Hydrolase-2_PEP"/>
</dbReference>
<dbReference type="AlphaFoldDB" id="A0A840MMX8"/>
<dbReference type="InterPro" id="IPR000073">
    <property type="entry name" value="AB_hydrolase_1"/>
</dbReference>
<evidence type="ECO:0000259" key="2">
    <source>
        <dbReference type="Pfam" id="PF12697"/>
    </source>
</evidence>
<evidence type="ECO:0000259" key="1">
    <source>
        <dbReference type="Pfam" id="PF12146"/>
    </source>
</evidence>
<dbReference type="InterPro" id="IPR053145">
    <property type="entry name" value="AB_hydrolase_Est10"/>
</dbReference>
<feature type="domain" description="Serine aminopeptidase S33" evidence="1">
    <location>
        <begin position="17"/>
        <end position="117"/>
    </location>
</feature>
<dbReference type="GO" id="GO:0052689">
    <property type="term" value="F:carboxylic ester hydrolase activity"/>
    <property type="evidence" value="ECO:0007669"/>
    <property type="project" value="TreeGrafter"/>
</dbReference>
<protein>
    <submittedName>
        <fullName evidence="3">Exosortase A-associated hydrolase 1/exosortase A-associated hydrolase 2</fullName>
    </submittedName>
</protein>